<sequence length="82" mass="9169">MTGYDNLRPSMAMTSGKYFLEGSSWPYNPGDKDITYHLFHHHTDAFVTLYSEVPENLTVSHPGVLYVGQTTFPVTANDSSII</sequence>
<organism evidence="1">
    <name type="scientific">marine sediment metagenome</name>
    <dbReference type="NCBI Taxonomy" id="412755"/>
    <lineage>
        <taxon>unclassified sequences</taxon>
        <taxon>metagenomes</taxon>
        <taxon>ecological metagenomes</taxon>
    </lineage>
</organism>
<protein>
    <submittedName>
        <fullName evidence="1">Uncharacterized protein</fullName>
    </submittedName>
</protein>
<proteinExistence type="predicted"/>
<name>X1VJ08_9ZZZZ</name>
<feature type="non-terminal residue" evidence="1">
    <location>
        <position position="82"/>
    </location>
</feature>
<gene>
    <name evidence="1" type="ORF">S12H4_62440</name>
</gene>
<evidence type="ECO:0000313" key="1">
    <source>
        <dbReference type="EMBL" id="GAJ18767.1"/>
    </source>
</evidence>
<comment type="caution">
    <text evidence="1">The sequence shown here is derived from an EMBL/GenBank/DDBJ whole genome shotgun (WGS) entry which is preliminary data.</text>
</comment>
<reference evidence="1" key="1">
    <citation type="journal article" date="2014" name="Front. Microbiol.">
        <title>High frequency of phylogenetically diverse reductive dehalogenase-homologous genes in deep subseafloor sedimentary metagenomes.</title>
        <authorList>
            <person name="Kawai M."/>
            <person name="Futagami T."/>
            <person name="Toyoda A."/>
            <person name="Takaki Y."/>
            <person name="Nishi S."/>
            <person name="Hori S."/>
            <person name="Arai W."/>
            <person name="Tsubouchi T."/>
            <person name="Morono Y."/>
            <person name="Uchiyama I."/>
            <person name="Ito T."/>
            <person name="Fujiyama A."/>
            <person name="Inagaki F."/>
            <person name="Takami H."/>
        </authorList>
    </citation>
    <scope>NUCLEOTIDE SEQUENCE</scope>
    <source>
        <strain evidence="1">Expedition CK06-06</strain>
    </source>
</reference>
<dbReference type="AlphaFoldDB" id="X1VJ08"/>
<dbReference type="EMBL" id="BARW01041889">
    <property type="protein sequence ID" value="GAJ18767.1"/>
    <property type="molecule type" value="Genomic_DNA"/>
</dbReference>
<accession>X1VJ08</accession>